<evidence type="ECO:0008006" key="5">
    <source>
        <dbReference type="Google" id="ProtNLM"/>
    </source>
</evidence>
<dbReference type="EMBL" id="CP071250">
    <property type="protein sequence ID" value="UUF08266.1"/>
    <property type="molecule type" value="Genomic_DNA"/>
</dbReference>
<proteinExistence type="predicted"/>
<evidence type="ECO:0000313" key="1">
    <source>
        <dbReference type="EMBL" id="UUF07038.1"/>
    </source>
</evidence>
<accession>A0A9Q9CJN9</accession>
<dbReference type="PROSITE" id="PS51257">
    <property type="entry name" value="PROKAR_LIPOPROTEIN"/>
    <property type="match status" value="1"/>
</dbReference>
<dbReference type="Proteomes" id="UP001058016">
    <property type="component" value="Chromosome"/>
</dbReference>
<gene>
    <name evidence="1" type="ORF">J0J69_05965</name>
    <name evidence="2" type="ORF">J0J70_11925</name>
</gene>
<organism evidence="2 4">
    <name type="scientific">Turicibacter bilis</name>
    <dbReference type="NCBI Taxonomy" id="2735723"/>
    <lineage>
        <taxon>Bacteria</taxon>
        <taxon>Bacillati</taxon>
        <taxon>Bacillota</taxon>
        <taxon>Erysipelotrichia</taxon>
        <taxon>Erysipelotrichales</taxon>
        <taxon>Turicibacteraceae</taxon>
        <taxon>Turicibacter</taxon>
    </lineage>
</organism>
<evidence type="ECO:0000313" key="4">
    <source>
        <dbReference type="Proteomes" id="UP001058072"/>
    </source>
</evidence>
<dbReference type="Proteomes" id="UP001058072">
    <property type="component" value="Chromosome"/>
</dbReference>
<sequence length="216" mass="24971">MRRFRWMGMLLGVAILLGACSSKKLSESDQLLVDYLVQDYQTYFDFPLVLNDFSATVQKEGELIDQETNEPIYEGDRVTLIRGSEPKDNEVVRVTGEYKEGDLNGIFVEIHSEPTEYSEESLEQLAVAFLSDHDMAKQVSLIDQKVKENEREMIFRFKTEQDTVIKVYVNQDLKQVVGFFKQTVKIYNKKTIHHESFFTLSPLNSSFSDGLHFCKD</sequence>
<dbReference type="EMBL" id="CP071249">
    <property type="protein sequence ID" value="UUF07038.1"/>
    <property type="molecule type" value="Genomic_DNA"/>
</dbReference>
<evidence type="ECO:0000313" key="2">
    <source>
        <dbReference type="EMBL" id="UUF08266.1"/>
    </source>
</evidence>
<dbReference type="RefSeq" id="WP_212724673.1">
    <property type="nucleotide sequence ID" value="NZ_CP071249.1"/>
</dbReference>
<protein>
    <recommendedName>
        <fullName evidence="5">Lipoprotein</fullName>
    </recommendedName>
</protein>
<keyword evidence="3" id="KW-1185">Reference proteome</keyword>
<name>A0A9Q9CJN9_9FIRM</name>
<evidence type="ECO:0000313" key="3">
    <source>
        <dbReference type="Proteomes" id="UP001058016"/>
    </source>
</evidence>
<reference evidence="2 3" key="1">
    <citation type="submission" date="2021-03" db="EMBL/GenBank/DDBJ databases">
        <title>Comparative Genomics and Metabolomics in the genus Turicibacter.</title>
        <authorList>
            <person name="Maki J."/>
            <person name="Looft T."/>
        </authorList>
    </citation>
    <scope>NUCLEOTIDE SEQUENCE</scope>
    <source>
        <strain evidence="2">ISU324</strain>
        <strain evidence="1 3">MMM721</strain>
    </source>
</reference>
<dbReference type="AlphaFoldDB" id="A0A9Q9CJN9"/>